<dbReference type="Proteomes" id="UP000509597">
    <property type="component" value="Chromosome"/>
</dbReference>
<dbReference type="RefSeq" id="WP_179356437.1">
    <property type="nucleotide sequence ID" value="NZ_CP058627.1"/>
</dbReference>
<dbReference type="InterPro" id="IPR021330">
    <property type="entry name" value="DUF2939"/>
</dbReference>
<keyword evidence="2" id="KW-1185">Reference proteome</keyword>
<name>A0A7H9BQS3_9NEIS</name>
<sequence>MRVFVLCVFYAVFGFIYVLSPYWMMIQVGSAIQNKDAEAVIKHVNLAALGQQLAKFQQSLLAVQDKVRAQVKRNNPNMNDEQINQLVNGHFSINAGSIDARAVSKKLVPELNNVQLDKISTVQTNNNWLENINLNFSLLPLGLTLPLTPEKLINALIAQQERGSSEGLSLLGLLLRCEYIDSQHMKVKLFSRAGVDSGLVLVREGWFEWKINRIVIW</sequence>
<dbReference type="KEGG" id="chiz:HQ393_15750"/>
<reference evidence="1 2" key="1">
    <citation type="submission" date="2020-07" db="EMBL/GenBank/DDBJ databases">
        <title>Complete genome sequence of Chitinibacter sp. 2T18.</title>
        <authorList>
            <person name="Bae J.-W."/>
            <person name="Choi J.-W."/>
        </authorList>
    </citation>
    <scope>NUCLEOTIDE SEQUENCE [LARGE SCALE GENOMIC DNA]</scope>
    <source>
        <strain evidence="1 2">2T18</strain>
    </source>
</reference>
<proteinExistence type="predicted"/>
<evidence type="ECO:0000313" key="2">
    <source>
        <dbReference type="Proteomes" id="UP000509597"/>
    </source>
</evidence>
<protein>
    <submittedName>
        <fullName evidence="1">DUF2939 domain-containing protein</fullName>
    </submittedName>
</protein>
<gene>
    <name evidence="1" type="ORF">HQ393_15750</name>
</gene>
<accession>A0A7H9BQS3</accession>
<evidence type="ECO:0000313" key="1">
    <source>
        <dbReference type="EMBL" id="QLG89584.1"/>
    </source>
</evidence>
<dbReference type="EMBL" id="CP058627">
    <property type="protein sequence ID" value="QLG89584.1"/>
    <property type="molecule type" value="Genomic_DNA"/>
</dbReference>
<dbReference type="Pfam" id="PF11159">
    <property type="entry name" value="DUF2939"/>
    <property type="match status" value="1"/>
</dbReference>
<dbReference type="AlphaFoldDB" id="A0A7H9BQS3"/>
<organism evidence="1 2">
    <name type="scientific">Chitinibacter bivalviorum</name>
    <dbReference type="NCBI Taxonomy" id="2739434"/>
    <lineage>
        <taxon>Bacteria</taxon>
        <taxon>Pseudomonadati</taxon>
        <taxon>Pseudomonadota</taxon>
        <taxon>Betaproteobacteria</taxon>
        <taxon>Neisseriales</taxon>
        <taxon>Chitinibacteraceae</taxon>
        <taxon>Chitinibacter</taxon>
    </lineage>
</organism>